<dbReference type="AlphaFoldDB" id="A0A8J5K5R8"/>
<proteinExistence type="predicted"/>
<comment type="caution">
    <text evidence="2">The sequence shown here is derived from an EMBL/GenBank/DDBJ whole genome shotgun (WGS) entry which is preliminary data.</text>
</comment>
<keyword evidence="3" id="KW-1185">Reference proteome</keyword>
<feature type="non-terminal residue" evidence="2">
    <location>
        <position position="1"/>
    </location>
</feature>
<evidence type="ECO:0000256" key="1">
    <source>
        <dbReference type="SAM" id="MobiDB-lite"/>
    </source>
</evidence>
<organism evidence="2 3">
    <name type="scientific">Homarus americanus</name>
    <name type="common">American lobster</name>
    <dbReference type="NCBI Taxonomy" id="6706"/>
    <lineage>
        <taxon>Eukaryota</taxon>
        <taxon>Metazoa</taxon>
        <taxon>Ecdysozoa</taxon>
        <taxon>Arthropoda</taxon>
        <taxon>Crustacea</taxon>
        <taxon>Multicrustacea</taxon>
        <taxon>Malacostraca</taxon>
        <taxon>Eumalacostraca</taxon>
        <taxon>Eucarida</taxon>
        <taxon>Decapoda</taxon>
        <taxon>Pleocyemata</taxon>
        <taxon>Astacidea</taxon>
        <taxon>Nephropoidea</taxon>
        <taxon>Nephropidae</taxon>
        <taxon>Homarus</taxon>
    </lineage>
</organism>
<evidence type="ECO:0000313" key="3">
    <source>
        <dbReference type="Proteomes" id="UP000747542"/>
    </source>
</evidence>
<protein>
    <submittedName>
        <fullName evidence="2">Uncharacterized protein</fullName>
    </submittedName>
</protein>
<dbReference type="Proteomes" id="UP000747542">
    <property type="component" value="Unassembled WGS sequence"/>
</dbReference>
<sequence>GYQLRPSPEFDRRAAGRGTPPGWCCRHCSLLAATNMKYGKLQPYIRLGIRSHSGIIHRHYSKCATQPRVPTTYGPSPNTAICGYTSDQ</sequence>
<reference evidence="2" key="1">
    <citation type="journal article" date="2021" name="Sci. Adv.">
        <title>The American lobster genome reveals insights on longevity, neural, and immune adaptations.</title>
        <authorList>
            <person name="Polinski J.M."/>
            <person name="Zimin A.V."/>
            <person name="Clark K.F."/>
            <person name="Kohn A.B."/>
            <person name="Sadowski N."/>
            <person name="Timp W."/>
            <person name="Ptitsyn A."/>
            <person name="Khanna P."/>
            <person name="Romanova D.Y."/>
            <person name="Williams P."/>
            <person name="Greenwood S.J."/>
            <person name="Moroz L.L."/>
            <person name="Walt D.R."/>
            <person name="Bodnar A.G."/>
        </authorList>
    </citation>
    <scope>NUCLEOTIDE SEQUENCE</scope>
    <source>
        <strain evidence="2">GMGI-L3</strain>
    </source>
</reference>
<evidence type="ECO:0000313" key="2">
    <source>
        <dbReference type="EMBL" id="KAG7168153.1"/>
    </source>
</evidence>
<gene>
    <name evidence="2" type="ORF">Hamer_G016784</name>
</gene>
<feature type="region of interest" description="Disordered" evidence="1">
    <location>
        <begin position="1"/>
        <end position="20"/>
    </location>
</feature>
<accession>A0A8J5K5R8</accession>
<name>A0A8J5K5R8_HOMAM</name>
<dbReference type="EMBL" id="JAHLQT010020459">
    <property type="protein sequence ID" value="KAG7168153.1"/>
    <property type="molecule type" value="Genomic_DNA"/>
</dbReference>